<evidence type="ECO:0000313" key="11">
    <source>
        <dbReference type="Proteomes" id="UP000460272"/>
    </source>
</evidence>
<name>A0A6P2C2Q6_9ACTN</name>
<feature type="transmembrane region" description="Helical" evidence="8">
    <location>
        <begin position="479"/>
        <end position="496"/>
    </location>
</feature>
<evidence type="ECO:0000259" key="9">
    <source>
        <dbReference type="Pfam" id="PF02366"/>
    </source>
</evidence>
<sequence length="546" mass="59993">MGVNPRLVVPRLRQLAGEHKLFTGALAAGAVLRLFAMLGYPGALWFAGDSYVYLGAALRPQPNLSKSTGYSLFLRLLLPFHSLTFVTAVQHLMGLAVAVLIYVLLRRSRVSKTWSAIATLPVLLDGYILEDEHLIMAETVFTFCLMVALVLLLWRPDRVRWWAAVIAGLLVGYAVIVRTQGAVMLGVIPLALLLRGWAWKTLRGWLIAIVFTVVSLVPVAGYAAWFHQRTGQYNMTMSTGFYLWGRVSSFADCARIKPTGLEAQVCPTEPLATRTPPGNFVWHAPQVHAVKVNGVLHGSQYMWDSGGPVTAANNTLLTNFAIHAVEAQPLDYLKTVFFNTMLSFGFPRIAYPGAGTTFFYNFHVHYVTSTYNTLPPDNPNHEWIPGGTAYQDWLSYGHQAPGVVHRVFALPILAYQRVVFTYGPLLALIFLIGLGGLLSVTAARRPGADRGSWRRPVQALRSVRLSTVRVHWAPRGTTMLPWVTAVALLVFPIAIADFDYRYLLPAIPFACLAAGLSFAPRRATPARPESPASAASVESTVPDQVA</sequence>
<evidence type="ECO:0000256" key="3">
    <source>
        <dbReference type="ARBA" id="ARBA00022679"/>
    </source>
</evidence>
<feature type="region of interest" description="Disordered" evidence="7">
    <location>
        <begin position="526"/>
        <end position="546"/>
    </location>
</feature>
<evidence type="ECO:0000256" key="1">
    <source>
        <dbReference type="ARBA" id="ARBA00004127"/>
    </source>
</evidence>
<dbReference type="OrthoDB" id="3212150at2"/>
<dbReference type="InterPro" id="IPR003342">
    <property type="entry name" value="ArnT-like_N"/>
</dbReference>
<feature type="transmembrane region" description="Helical" evidence="8">
    <location>
        <begin position="21"/>
        <end position="40"/>
    </location>
</feature>
<comment type="subcellular location">
    <subcellularLocation>
        <location evidence="1">Endomembrane system</location>
        <topology evidence="1">Multi-pass membrane protein</topology>
    </subcellularLocation>
</comment>
<feature type="transmembrane region" description="Helical" evidence="8">
    <location>
        <begin position="112"/>
        <end position="129"/>
    </location>
</feature>
<keyword evidence="5 8" id="KW-1133">Transmembrane helix</keyword>
<keyword evidence="6 8" id="KW-0472">Membrane</keyword>
<evidence type="ECO:0000256" key="4">
    <source>
        <dbReference type="ARBA" id="ARBA00022692"/>
    </source>
</evidence>
<dbReference type="EMBL" id="RPFW01000002">
    <property type="protein sequence ID" value="TVZ05692.1"/>
    <property type="molecule type" value="Genomic_DNA"/>
</dbReference>
<evidence type="ECO:0000256" key="6">
    <source>
        <dbReference type="ARBA" id="ARBA00023136"/>
    </source>
</evidence>
<keyword evidence="2" id="KW-0328">Glycosyltransferase</keyword>
<keyword evidence="3 10" id="KW-0808">Transferase</keyword>
<feature type="transmembrane region" description="Helical" evidence="8">
    <location>
        <begin position="80"/>
        <end position="105"/>
    </location>
</feature>
<evidence type="ECO:0000313" key="10">
    <source>
        <dbReference type="EMBL" id="TVZ05692.1"/>
    </source>
</evidence>
<proteinExistence type="predicted"/>
<keyword evidence="4 8" id="KW-0812">Transmembrane</keyword>
<feature type="transmembrane region" description="Helical" evidence="8">
    <location>
        <begin position="205"/>
        <end position="225"/>
    </location>
</feature>
<evidence type="ECO:0000256" key="7">
    <source>
        <dbReference type="SAM" id="MobiDB-lite"/>
    </source>
</evidence>
<comment type="caution">
    <text evidence="10">The sequence shown here is derived from an EMBL/GenBank/DDBJ whole genome shotgun (WGS) entry which is preliminary data.</text>
</comment>
<keyword evidence="11" id="KW-1185">Reference proteome</keyword>
<dbReference type="GO" id="GO:0000030">
    <property type="term" value="F:mannosyltransferase activity"/>
    <property type="evidence" value="ECO:0007669"/>
    <property type="project" value="InterPro"/>
</dbReference>
<accession>A0A6P2C2Q6</accession>
<feature type="domain" description="ArnT-like N-terminal" evidence="9">
    <location>
        <begin position="86"/>
        <end position="227"/>
    </location>
</feature>
<feature type="transmembrane region" description="Helical" evidence="8">
    <location>
        <begin position="159"/>
        <end position="176"/>
    </location>
</feature>
<dbReference type="GO" id="GO:0016020">
    <property type="term" value="C:membrane"/>
    <property type="evidence" value="ECO:0007669"/>
    <property type="project" value="InterPro"/>
</dbReference>
<dbReference type="AlphaFoldDB" id="A0A6P2C2Q6"/>
<evidence type="ECO:0000256" key="5">
    <source>
        <dbReference type="ARBA" id="ARBA00022989"/>
    </source>
</evidence>
<reference evidence="10 11" key="1">
    <citation type="submission" date="2018-11" db="EMBL/GenBank/DDBJ databases">
        <title>Trebonia kvetii gen.nov., sp.nov., a novel acidophilic actinobacterium, and proposal of the new actinobacterial family Treboniaceae fam. nov.</title>
        <authorList>
            <person name="Rapoport D."/>
            <person name="Sagova-Mareckova M."/>
            <person name="Sedlacek I."/>
            <person name="Provaznik J."/>
            <person name="Kralova S."/>
            <person name="Pavlinic D."/>
            <person name="Benes V."/>
            <person name="Kopecky J."/>
        </authorList>
    </citation>
    <scope>NUCLEOTIDE SEQUENCE [LARGE SCALE GENOMIC DNA]</scope>
    <source>
        <strain evidence="10 11">15Tr583</strain>
    </source>
</reference>
<protein>
    <submittedName>
        <fullName evidence="10">Phospholipid carrier-dependent glycosyltransferase</fullName>
    </submittedName>
</protein>
<feature type="transmembrane region" description="Helical" evidence="8">
    <location>
        <begin position="502"/>
        <end position="519"/>
    </location>
</feature>
<organism evidence="10 11">
    <name type="scientific">Trebonia kvetii</name>
    <dbReference type="NCBI Taxonomy" id="2480626"/>
    <lineage>
        <taxon>Bacteria</taxon>
        <taxon>Bacillati</taxon>
        <taxon>Actinomycetota</taxon>
        <taxon>Actinomycetes</taxon>
        <taxon>Streptosporangiales</taxon>
        <taxon>Treboniaceae</taxon>
        <taxon>Trebonia</taxon>
    </lineage>
</organism>
<evidence type="ECO:0000256" key="2">
    <source>
        <dbReference type="ARBA" id="ARBA00022676"/>
    </source>
</evidence>
<dbReference type="GO" id="GO:0006493">
    <property type="term" value="P:protein O-linked glycosylation"/>
    <property type="evidence" value="ECO:0007669"/>
    <property type="project" value="InterPro"/>
</dbReference>
<feature type="transmembrane region" description="Helical" evidence="8">
    <location>
        <begin position="135"/>
        <end position="154"/>
    </location>
</feature>
<dbReference type="Pfam" id="PF02366">
    <property type="entry name" value="PMT"/>
    <property type="match status" value="1"/>
</dbReference>
<dbReference type="GO" id="GO:0012505">
    <property type="term" value="C:endomembrane system"/>
    <property type="evidence" value="ECO:0007669"/>
    <property type="project" value="UniProtKB-SubCell"/>
</dbReference>
<feature type="transmembrane region" description="Helical" evidence="8">
    <location>
        <begin position="419"/>
        <end position="440"/>
    </location>
</feature>
<dbReference type="Proteomes" id="UP000460272">
    <property type="component" value="Unassembled WGS sequence"/>
</dbReference>
<evidence type="ECO:0000256" key="8">
    <source>
        <dbReference type="SAM" id="Phobius"/>
    </source>
</evidence>
<gene>
    <name evidence="10" type="ORF">EAS64_14450</name>
</gene>